<keyword evidence="3" id="KW-1185">Reference proteome</keyword>
<proteinExistence type="predicted"/>
<evidence type="ECO:0000256" key="1">
    <source>
        <dbReference type="SAM" id="MobiDB-lite"/>
    </source>
</evidence>
<dbReference type="AlphaFoldDB" id="I4EW97"/>
<name>I4EW97_MODI5</name>
<dbReference type="OrthoDB" id="5188909at2"/>
<feature type="region of interest" description="Disordered" evidence="1">
    <location>
        <begin position="173"/>
        <end position="193"/>
    </location>
</feature>
<dbReference type="EMBL" id="FO203431">
    <property type="protein sequence ID" value="CCH87660.1"/>
    <property type="molecule type" value="Genomic_DNA"/>
</dbReference>
<dbReference type="Proteomes" id="UP000006461">
    <property type="component" value="Chromosome"/>
</dbReference>
<dbReference type="PATRIC" id="fig|477641.3.peg.2118"/>
<reference evidence="2 3" key="1">
    <citation type="journal article" date="2012" name="J. Bacteriol.">
        <title>Genome Sequence of Radiation-Resistant Modestobacter marinus Strain BC501, a Representative Actinobacterium That Thrives on Calcareous Stone Surfaces.</title>
        <authorList>
            <person name="Normand P."/>
            <person name="Gury J."/>
            <person name="Pujic P."/>
            <person name="Chouaia B."/>
            <person name="Crotti E."/>
            <person name="Brusetti L."/>
            <person name="Daffonchio D."/>
            <person name="Vacherie B."/>
            <person name="Barbe V."/>
            <person name="Medigue C."/>
            <person name="Calteau A."/>
            <person name="Ghodhbane-Gtari F."/>
            <person name="Essoussi I."/>
            <person name="Nouioui I."/>
            <person name="Abbassi-Ghozzi I."/>
            <person name="Gtari M."/>
        </authorList>
    </citation>
    <scope>NUCLEOTIDE SEQUENCE [LARGE SCALE GENOMIC DNA]</scope>
    <source>
        <strain evidence="3">BC 501</strain>
    </source>
</reference>
<dbReference type="HOGENOM" id="CLU_1407389_0_0_11"/>
<gene>
    <name evidence="2" type="ordered locus">MODMU_2225</name>
</gene>
<protein>
    <submittedName>
        <fullName evidence="2">RNA polymerase, sigma-24 subunit, ECF subfamily</fullName>
    </submittedName>
</protein>
<accession>I4EW97</accession>
<evidence type="ECO:0000313" key="3">
    <source>
        <dbReference type="Proteomes" id="UP000006461"/>
    </source>
</evidence>
<sequence>MAGLALLRPGTPPSDGHLVDAALLDLAVPLGIEPAGLQPDLLWSAEVPLSRGTGRVAVLVAYSPGGALVVTTWAGVDRGAVSCGVQTPPGVTDVATLTVARTCDVALPGLGQTDDGRWLVVTAPPAAASAQLLGGRGQVLAPLPLTAGGTVVPMTDGARSVRTLDAAGRPLAETPIAPVPTAPFGDFGPGPAR</sequence>
<dbReference type="KEGG" id="mmar:MODMU_2225"/>
<evidence type="ECO:0000313" key="2">
    <source>
        <dbReference type="EMBL" id="CCH87660.1"/>
    </source>
</evidence>
<organism evidence="2 3">
    <name type="scientific">Modestobacter italicus (strain DSM 44449 / CECT 9708 / BC 501)</name>
    <dbReference type="NCBI Taxonomy" id="2732864"/>
    <lineage>
        <taxon>Bacteria</taxon>
        <taxon>Bacillati</taxon>
        <taxon>Actinomycetota</taxon>
        <taxon>Actinomycetes</taxon>
        <taxon>Geodermatophilales</taxon>
        <taxon>Geodermatophilaceae</taxon>
        <taxon>Modestobacter</taxon>
    </lineage>
</organism>